<keyword evidence="3" id="KW-1185">Reference proteome</keyword>
<evidence type="ECO:0000313" key="2">
    <source>
        <dbReference type="EMBL" id="KAK8376506.1"/>
    </source>
</evidence>
<evidence type="ECO:0000256" key="1">
    <source>
        <dbReference type="SAM" id="MobiDB-lite"/>
    </source>
</evidence>
<proteinExistence type="predicted"/>
<name>A0AAW0SNW4_SCYPA</name>
<feature type="region of interest" description="Disordered" evidence="1">
    <location>
        <begin position="398"/>
        <end position="421"/>
    </location>
</feature>
<dbReference type="InterPro" id="IPR021109">
    <property type="entry name" value="Peptidase_aspartic_dom_sf"/>
</dbReference>
<dbReference type="AlphaFoldDB" id="A0AAW0SNW4"/>
<feature type="region of interest" description="Disordered" evidence="1">
    <location>
        <begin position="1"/>
        <end position="41"/>
    </location>
</feature>
<feature type="compositionally biased region" description="Polar residues" evidence="1">
    <location>
        <begin position="221"/>
        <end position="232"/>
    </location>
</feature>
<organism evidence="2 3">
    <name type="scientific">Scylla paramamosain</name>
    <name type="common">Mud crab</name>
    <dbReference type="NCBI Taxonomy" id="85552"/>
    <lineage>
        <taxon>Eukaryota</taxon>
        <taxon>Metazoa</taxon>
        <taxon>Ecdysozoa</taxon>
        <taxon>Arthropoda</taxon>
        <taxon>Crustacea</taxon>
        <taxon>Multicrustacea</taxon>
        <taxon>Malacostraca</taxon>
        <taxon>Eumalacostraca</taxon>
        <taxon>Eucarida</taxon>
        <taxon>Decapoda</taxon>
        <taxon>Pleocyemata</taxon>
        <taxon>Brachyura</taxon>
        <taxon>Eubrachyura</taxon>
        <taxon>Portunoidea</taxon>
        <taxon>Portunidae</taxon>
        <taxon>Portuninae</taxon>
        <taxon>Scylla</taxon>
    </lineage>
</organism>
<evidence type="ECO:0000313" key="3">
    <source>
        <dbReference type="Proteomes" id="UP001487740"/>
    </source>
</evidence>
<comment type="caution">
    <text evidence="2">The sequence shown here is derived from an EMBL/GenBank/DDBJ whole genome shotgun (WGS) entry which is preliminary data.</text>
</comment>
<dbReference type="SUPFAM" id="SSF50630">
    <property type="entry name" value="Acid proteases"/>
    <property type="match status" value="1"/>
</dbReference>
<protein>
    <submittedName>
        <fullName evidence="2">Uncharacterized protein</fullName>
    </submittedName>
</protein>
<dbReference type="Proteomes" id="UP001487740">
    <property type="component" value="Unassembled WGS sequence"/>
</dbReference>
<feature type="region of interest" description="Disordered" evidence="1">
    <location>
        <begin position="169"/>
        <end position="263"/>
    </location>
</feature>
<accession>A0AAW0SNW4</accession>
<feature type="compositionally biased region" description="Basic and acidic residues" evidence="1">
    <location>
        <begin position="235"/>
        <end position="248"/>
    </location>
</feature>
<dbReference type="Gene3D" id="2.40.70.10">
    <property type="entry name" value="Acid Proteases"/>
    <property type="match status" value="1"/>
</dbReference>
<dbReference type="EMBL" id="JARAKH010000048">
    <property type="protein sequence ID" value="KAK8376507.1"/>
    <property type="molecule type" value="Genomic_DNA"/>
</dbReference>
<dbReference type="EMBL" id="JARAKH010000048">
    <property type="protein sequence ID" value="KAK8376506.1"/>
    <property type="molecule type" value="Genomic_DNA"/>
</dbReference>
<gene>
    <name evidence="2" type="ORF">O3P69_009860</name>
</gene>
<sequence length="436" mass="47464">MGHSATGDKGRHHRVHTMNRASQGTEGQGATRPRKKRLGKVSPFGGEYRLAQAQGRKPPAGIRWNSVLGGHSSSCIHTHTYIQELLASSCQWSRSEMAMQLDLELLVRRAYPEASNDMVTILLRDQFVDAIDHQQMRIYVQQAHPKDLQEALARGLELESFLRTTRELPNGNYAAPHKVKARKGRMGTPPPSSSPHLGRLRGKCFSGEQMGHSKKYCPVTGRSSVPTSQRATASRPRETSRGWRKGSDGRQSGSPTPQAAQVAAPLAPGPFRWTGKWTLAALDSGGERTFVQEGVLATRQPLVAKQQLCGISGHCTQLKGPVEARIEVGGPEEHLPIYVADVGESLLGFDFLQQSKAVLDFGEMTVEVGDNVVPLQEGCGADWSWKSRGRELDLDWKRHKGQRGDAAGRQTKPAAVGSEAPAAAASASDLSRLKVL</sequence>
<reference evidence="2 3" key="1">
    <citation type="submission" date="2023-03" db="EMBL/GenBank/DDBJ databases">
        <title>High-quality genome of Scylla paramamosain provides insights in environmental adaptation.</title>
        <authorList>
            <person name="Zhang L."/>
        </authorList>
    </citation>
    <scope>NUCLEOTIDE SEQUENCE [LARGE SCALE GENOMIC DNA]</scope>
    <source>
        <strain evidence="2">LZ_2023a</strain>
        <tissue evidence="2">Muscle</tissue>
    </source>
</reference>